<feature type="domain" description="Low molecular weight protein antigen 6 PH" evidence="3">
    <location>
        <begin position="133"/>
        <end position="190"/>
    </location>
</feature>
<dbReference type="EMBL" id="BAAAHB010000015">
    <property type="protein sequence ID" value="GAA0457653.1"/>
    <property type="molecule type" value="Genomic_DNA"/>
</dbReference>
<keyword evidence="5" id="KW-1185">Reference proteome</keyword>
<feature type="transmembrane region" description="Helical" evidence="2">
    <location>
        <begin position="85"/>
        <end position="102"/>
    </location>
</feature>
<reference evidence="5" key="1">
    <citation type="journal article" date="2019" name="Int. J. Syst. Evol. Microbiol.">
        <title>The Global Catalogue of Microorganisms (GCM) 10K type strain sequencing project: providing services to taxonomists for standard genome sequencing and annotation.</title>
        <authorList>
            <consortium name="The Broad Institute Genomics Platform"/>
            <consortium name="The Broad Institute Genome Sequencing Center for Infectious Disease"/>
            <person name="Wu L."/>
            <person name="Ma J."/>
        </authorList>
    </citation>
    <scope>NUCLEOTIDE SEQUENCE [LARGE SCALE GENOMIC DNA]</scope>
    <source>
        <strain evidence="5">JCM 10649</strain>
    </source>
</reference>
<dbReference type="InterPro" id="IPR019692">
    <property type="entry name" value="CFP-6_PH"/>
</dbReference>
<evidence type="ECO:0000259" key="3">
    <source>
        <dbReference type="Pfam" id="PF10756"/>
    </source>
</evidence>
<feature type="transmembrane region" description="Helical" evidence="2">
    <location>
        <begin position="114"/>
        <end position="132"/>
    </location>
</feature>
<keyword evidence="2" id="KW-0812">Transmembrane</keyword>
<feature type="region of interest" description="Disordered" evidence="1">
    <location>
        <begin position="55"/>
        <end position="76"/>
    </location>
</feature>
<feature type="transmembrane region" description="Helical" evidence="2">
    <location>
        <begin position="250"/>
        <end position="271"/>
    </location>
</feature>
<feature type="compositionally biased region" description="Polar residues" evidence="1">
    <location>
        <begin position="60"/>
        <end position="73"/>
    </location>
</feature>
<sequence length="272" mass="28379">MRSRLVLCAPGSLRQSPPPGLPPAGGTVSVPARPVFCARGSLAAATPAGAWGRIGAMTSPDDSSAPRSPQTPDQEYAERCYRSPAGIGSGVLLLGLVGWLGGDAVVRGSGQTPWLALAGLLCAVPLIIAFTLRPAVWAGQDRLLVRNPFRTITLPWACVDAVRAGYSSEVLAGGAKYQLWSIPVSLRKRKTAARRQNQAVAEGLAGSAAASLGAESSLRAPSDQAIEDLRELSERNARRDGAQGSPAVRWAYELIVPSLVGLVLLVVLFLVG</sequence>
<keyword evidence="2" id="KW-0472">Membrane</keyword>
<organism evidence="4 5">
    <name type="scientific">Streptomyces stramineus</name>
    <dbReference type="NCBI Taxonomy" id="173861"/>
    <lineage>
        <taxon>Bacteria</taxon>
        <taxon>Bacillati</taxon>
        <taxon>Actinomycetota</taxon>
        <taxon>Actinomycetes</taxon>
        <taxon>Kitasatosporales</taxon>
        <taxon>Streptomycetaceae</taxon>
        <taxon>Streptomyces</taxon>
    </lineage>
</organism>
<evidence type="ECO:0000256" key="1">
    <source>
        <dbReference type="SAM" id="MobiDB-lite"/>
    </source>
</evidence>
<accession>A0ABP3JNJ1</accession>
<evidence type="ECO:0000256" key="2">
    <source>
        <dbReference type="SAM" id="Phobius"/>
    </source>
</evidence>
<feature type="region of interest" description="Disordered" evidence="1">
    <location>
        <begin position="1"/>
        <end position="26"/>
    </location>
</feature>
<gene>
    <name evidence="4" type="ORF">GCM10009544_20310</name>
</gene>
<name>A0ABP3JNJ1_9ACTN</name>
<dbReference type="Pfam" id="PF10756">
    <property type="entry name" value="bPH_6"/>
    <property type="match status" value="1"/>
</dbReference>
<comment type="caution">
    <text evidence="4">The sequence shown here is derived from an EMBL/GenBank/DDBJ whole genome shotgun (WGS) entry which is preliminary data.</text>
</comment>
<protein>
    <recommendedName>
        <fullName evidence="3">Low molecular weight protein antigen 6 PH domain-containing protein</fullName>
    </recommendedName>
</protein>
<dbReference type="Proteomes" id="UP001499895">
    <property type="component" value="Unassembled WGS sequence"/>
</dbReference>
<proteinExistence type="predicted"/>
<keyword evidence="2" id="KW-1133">Transmembrane helix</keyword>
<evidence type="ECO:0000313" key="4">
    <source>
        <dbReference type="EMBL" id="GAA0457653.1"/>
    </source>
</evidence>
<evidence type="ECO:0000313" key="5">
    <source>
        <dbReference type="Proteomes" id="UP001499895"/>
    </source>
</evidence>